<comment type="similarity">
    <text evidence="1 6">Belongs to the V-ATPase H subunit family.</text>
</comment>
<dbReference type="InterPro" id="IPR011989">
    <property type="entry name" value="ARM-like"/>
</dbReference>
<keyword evidence="2 6" id="KW-0813">Transport</keyword>
<dbReference type="FunFam" id="1.25.10.10:FF:000067">
    <property type="entry name" value="V-type proton ATPase subunit H"/>
    <property type="match status" value="1"/>
</dbReference>
<dbReference type="WBParaSite" id="MBELARI_LOCUS18092">
    <property type="protein sequence ID" value="MBELARI_LOCUS18092"/>
    <property type="gene ID" value="MBELARI_LOCUS18092"/>
</dbReference>
<evidence type="ECO:0000256" key="1">
    <source>
        <dbReference type="ARBA" id="ARBA00008613"/>
    </source>
</evidence>
<dbReference type="GO" id="GO:0046961">
    <property type="term" value="F:proton-transporting ATPase activity, rotational mechanism"/>
    <property type="evidence" value="ECO:0007669"/>
    <property type="project" value="UniProtKB-UniRule"/>
</dbReference>
<dbReference type="GO" id="GO:0005765">
    <property type="term" value="C:lysosomal membrane"/>
    <property type="evidence" value="ECO:0007669"/>
    <property type="project" value="TreeGrafter"/>
</dbReference>
<accession>A0AAF3EV81</accession>
<protein>
    <recommendedName>
        <fullName evidence="6">V-type proton ATPase subunit H</fullName>
    </recommendedName>
</protein>
<evidence type="ECO:0000313" key="9">
    <source>
        <dbReference type="WBParaSite" id="MBELARI_LOCUS18092"/>
    </source>
</evidence>
<keyword evidence="3 6" id="KW-0375">Hydrogen ion transport</keyword>
<dbReference type="CDD" id="cd00256">
    <property type="entry name" value="VATPase_H"/>
    <property type="match status" value="1"/>
</dbReference>
<comment type="subunit">
    <text evidence="6">V-ATPase is a heteromultimeric enzyme made up of two complexes: the ATP-hydrolytic V1 complex and the proton translocation V0 complex.</text>
</comment>
<dbReference type="Pfam" id="PF11698">
    <property type="entry name" value="V-ATPase_H_C"/>
    <property type="match status" value="1"/>
</dbReference>
<evidence type="ECO:0000256" key="5">
    <source>
        <dbReference type="ARBA" id="ARBA00046225"/>
    </source>
</evidence>
<evidence type="ECO:0000256" key="4">
    <source>
        <dbReference type="ARBA" id="ARBA00023065"/>
    </source>
</evidence>
<dbReference type="Proteomes" id="UP000887575">
    <property type="component" value="Unassembled WGS sequence"/>
</dbReference>
<dbReference type="PANTHER" id="PTHR10698:SF0">
    <property type="entry name" value="V-TYPE PROTON ATPASE SUBUNIT H"/>
    <property type="match status" value="1"/>
</dbReference>
<dbReference type="Pfam" id="PF03224">
    <property type="entry name" value="V-ATPase_H_N"/>
    <property type="match status" value="1"/>
</dbReference>
<keyword evidence="4 6" id="KW-0406">Ion transport</keyword>
<organism evidence="8 9">
    <name type="scientific">Mesorhabditis belari</name>
    <dbReference type="NCBI Taxonomy" id="2138241"/>
    <lineage>
        <taxon>Eukaryota</taxon>
        <taxon>Metazoa</taxon>
        <taxon>Ecdysozoa</taxon>
        <taxon>Nematoda</taxon>
        <taxon>Chromadorea</taxon>
        <taxon>Rhabditida</taxon>
        <taxon>Rhabditina</taxon>
        <taxon>Rhabditomorpha</taxon>
        <taxon>Rhabditoidea</taxon>
        <taxon>Rhabditidae</taxon>
        <taxon>Mesorhabditinae</taxon>
        <taxon>Mesorhabditis</taxon>
    </lineage>
</organism>
<dbReference type="AlphaFoldDB" id="A0AAF3EV81"/>
<dbReference type="InterPro" id="IPR016024">
    <property type="entry name" value="ARM-type_fold"/>
</dbReference>
<dbReference type="InterPro" id="IPR038497">
    <property type="entry name" value="ATPase_V1-cplx_hsu_C_sf"/>
</dbReference>
<dbReference type="InterPro" id="IPR011987">
    <property type="entry name" value="ATPase_V1-cplx_hsu_C"/>
</dbReference>
<dbReference type="PIRSF" id="PIRSF032184">
    <property type="entry name" value="ATPase_V1_H"/>
    <property type="match status" value="1"/>
</dbReference>
<comment type="function">
    <text evidence="5">Subunit of the V1 complex of vacuolar(H+)-ATPase (V-ATPase), a multisubunit enzyme composed of a peripheral complex (V1) that hydrolyzes ATP and a membrane integral complex (V0) that translocates protons. V-ATPase is responsible for acidifying and maintaining the pH of intracellular compartments and in some cell types, is targeted to the plasma membrane, where it is responsible for acidifying the extracellular environment. Subunit H is essential for V-ATPase activity, but not for the assembly of the complex.</text>
</comment>
<evidence type="ECO:0000256" key="2">
    <source>
        <dbReference type="ARBA" id="ARBA00022448"/>
    </source>
</evidence>
<dbReference type="Gene3D" id="1.25.10.10">
    <property type="entry name" value="Leucine-rich Repeat Variant"/>
    <property type="match status" value="1"/>
</dbReference>
<name>A0AAF3EV81_9BILA</name>
<evidence type="ECO:0000259" key="7">
    <source>
        <dbReference type="Pfam" id="PF11698"/>
    </source>
</evidence>
<evidence type="ECO:0000256" key="6">
    <source>
        <dbReference type="PIRNR" id="PIRNR032184"/>
    </source>
</evidence>
<dbReference type="GO" id="GO:0000221">
    <property type="term" value="C:vacuolar proton-transporting V-type ATPase, V1 domain"/>
    <property type="evidence" value="ECO:0007669"/>
    <property type="project" value="UniProtKB-UniRule"/>
</dbReference>
<keyword evidence="8" id="KW-1185">Reference proteome</keyword>
<evidence type="ECO:0000256" key="3">
    <source>
        <dbReference type="ARBA" id="ARBA00022781"/>
    </source>
</evidence>
<reference evidence="9" key="1">
    <citation type="submission" date="2024-02" db="UniProtKB">
        <authorList>
            <consortium name="WormBaseParasite"/>
        </authorList>
    </citation>
    <scope>IDENTIFICATION</scope>
</reference>
<feature type="domain" description="ATPase V1 complex subunit H C-terminal" evidence="7">
    <location>
        <begin position="360"/>
        <end position="474"/>
    </location>
</feature>
<dbReference type="SUPFAM" id="SSF48371">
    <property type="entry name" value="ARM repeat"/>
    <property type="match status" value="1"/>
</dbReference>
<proteinExistence type="inferred from homology"/>
<dbReference type="Gene3D" id="1.25.40.150">
    <property type="entry name" value="V-type ATPase, subunit H, C-terminal domain"/>
    <property type="match status" value="1"/>
</dbReference>
<dbReference type="PANTHER" id="PTHR10698">
    <property type="entry name" value="V-TYPE PROTON ATPASE SUBUNIT H"/>
    <property type="match status" value="1"/>
</dbReference>
<dbReference type="InterPro" id="IPR004908">
    <property type="entry name" value="ATPase_V1-cplx_hsu"/>
</dbReference>
<evidence type="ECO:0000313" key="8">
    <source>
        <dbReference type="Proteomes" id="UP000887575"/>
    </source>
</evidence>
<sequence>MKGDRKVQRDGSVIVGSRASSCASGVSFESKTRMANAASHATPTTIINATSRLQIEAQEARTNKPNWGSQMILQDDYNFITAYEAAKNKAERDAVLEANNENGQAARTFVSLINNMAKEQNVRYVLALLDDMLQEDKERAEIFHDAARRQKKTSWRWFTQILQHKDNFIVNQMSSIIAKLACYGSALMDEDDLNSYFAFLQDQLKNQQDNEYMNTTARCLQMMLRIDQYRTPFVQQGGVQALMTALNEKTNFQLQYQLIFAIWCLTFNVKIARRAPSLGIISVLGDILAETSKEKVIRIILATFRNILEKAEEKEIVREAALQMVQCKTLKTLKLLDAKKFDDPDLEFLNEKLYLSVQDLSSFDEYVSEVKSGRLQWSPVHKSERFWRENAEKFNEKRFDMIKMLIRLLDSPDPLTLCVAAHDIGEYVRYYPRGKAFVEENNGKSAVMKLLAAEDPNVQYHALLAIQKLMVHNWEYLGKQLEKDTPESIVGK</sequence>